<gene>
    <name evidence="2" type="ORF">J2X09_002109</name>
</gene>
<reference evidence="2 3" key="1">
    <citation type="submission" date="2023-07" db="EMBL/GenBank/DDBJ databases">
        <title>Sorghum-associated microbial communities from plants grown in Nebraska, USA.</title>
        <authorList>
            <person name="Schachtman D."/>
        </authorList>
    </citation>
    <scope>NUCLEOTIDE SEQUENCE [LARGE SCALE GENOMIC DNA]</scope>
    <source>
        <strain evidence="2 3">BE240</strain>
    </source>
</reference>
<comment type="caution">
    <text evidence="2">The sequence shown here is derived from an EMBL/GenBank/DDBJ whole genome shotgun (WGS) entry which is preliminary data.</text>
</comment>
<dbReference type="PANTHER" id="PTHR33525:SF4">
    <property type="entry name" value="CYCLIC DI-GMP PHOSPHODIESTERASE CDGJ"/>
    <property type="match status" value="1"/>
</dbReference>
<protein>
    <recommendedName>
        <fullName evidence="1">HDOD domain-containing protein</fullName>
    </recommendedName>
</protein>
<dbReference type="SUPFAM" id="SSF109604">
    <property type="entry name" value="HD-domain/PDEase-like"/>
    <property type="match status" value="1"/>
</dbReference>
<dbReference type="PANTHER" id="PTHR33525">
    <property type="match status" value="1"/>
</dbReference>
<feature type="domain" description="HDOD" evidence="1">
    <location>
        <begin position="188"/>
        <end position="373"/>
    </location>
</feature>
<evidence type="ECO:0000259" key="1">
    <source>
        <dbReference type="PROSITE" id="PS51833"/>
    </source>
</evidence>
<dbReference type="PROSITE" id="PS51833">
    <property type="entry name" value="HDOD"/>
    <property type="match status" value="1"/>
</dbReference>
<name>A0ABU1VA71_9BURK</name>
<accession>A0ABU1VA71</accession>
<dbReference type="InterPro" id="IPR052340">
    <property type="entry name" value="RNase_Y/CdgJ"/>
</dbReference>
<dbReference type="Pfam" id="PF08668">
    <property type="entry name" value="HDOD"/>
    <property type="match status" value="1"/>
</dbReference>
<dbReference type="Proteomes" id="UP001265550">
    <property type="component" value="Unassembled WGS sequence"/>
</dbReference>
<sequence length="400" mass="44324">MLTMSHTVLDSVALGYEPVWNRSRELAAVRLGVRAVHPESIDAAHLMQALGDDWPESAPVLILSVESPKLLQQALACPPVHNTWLEVPAALFEQPDTLARLNTAAKRGHRLLRHTDLAAVRGEAVAPADARNLLRLGAEPVPAGLIGQLVEGVTTQAVVKQCLDDANAWGVLGWPDADVLHAHRHQPLNYDADVIRQILMVIGDEDCSIERLERMVRQDPVLVYRILLLVNSAAFGGRHEIASLRHALMMLGFKELGRWLAEQLPGSEPDRDLHPVRYAMVMRSRLAQHLLASGSEDALRGEVYTTALLSQLDRLLHQPLNELLNRLPMSGRVFDAVLRNDGPYHPLLDVARAMGNPDQMHRLPAVCQRHDISLEHANRALIRMLATSRSHAGPRSERLT</sequence>
<organism evidence="2 3">
    <name type="scientific">Hydrogenophaga laconesensis</name>
    <dbReference type="NCBI Taxonomy" id="1805971"/>
    <lineage>
        <taxon>Bacteria</taxon>
        <taxon>Pseudomonadati</taxon>
        <taxon>Pseudomonadota</taxon>
        <taxon>Betaproteobacteria</taxon>
        <taxon>Burkholderiales</taxon>
        <taxon>Comamonadaceae</taxon>
        <taxon>Hydrogenophaga</taxon>
    </lineage>
</organism>
<keyword evidence="3" id="KW-1185">Reference proteome</keyword>
<dbReference type="EMBL" id="JAVDWE010000005">
    <property type="protein sequence ID" value="MDR7094368.1"/>
    <property type="molecule type" value="Genomic_DNA"/>
</dbReference>
<dbReference type="Gene3D" id="1.10.3210.10">
    <property type="entry name" value="Hypothetical protein af1432"/>
    <property type="match status" value="1"/>
</dbReference>
<evidence type="ECO:0000313" key="2">
    <source>
        <dbReference type="EMBL" id="MDR7094368.1"/>
    </source>
</evidence>
<dbReference type="InterPro" id="IPR013976">
    <property type="entry name" value="HDOD"/>
</dbReference>
<evidence type="ECO:0000313" key="3">
    <source>
        <dbReference type="Proteomes" id="UP001265550"/>
    </source>
</evidence>
<proteinExistence type="predicted"/>